<name>A0A1J4NVG3_9ACTN</name>
<sequence>MAGRHLVTGRGLVTERRLMAWRGLATELHPATERRLAVERDPGTERISGRGRLVRIVVRLPGLVRIPGLVRSSGLVRVPGGEAVGAGRPRESTEALASGWFGGVVPFRGGPGSLVRPTGQLAVLGPAVQRPGERGRSHRRTPFVCLRTEGCRCGPVSPDRAAWSRPFLSPDDESTVAPANNSSQQAS</sequence>
<keyword evidence="3" id="KW-1185">Reference proteome</keyword>
<proteinExistence type="predicted"/>
<dbReference type="Proteomes" id="UP000034196">
    <property type="component" value="Unassembled WGS sequence"/>
</dbReference>
<reference evidence="2" key="1">
    <citation type="submission" date="2016-10" db="EMBL/GenBank/DDBJ databases">
        <title>Genome sequence of Streptomyces mangrovisoli MUSC 149.</title>
        <authorList>
            <person name="Lee L.-H."/>
            <person name="Ser H.-L."/>
        </authorList>
    </citation>
    <scope>NUCLEOTIDE SEQUENCE [LARGE SCALE GENOMIC DNA]</scope>
    <source>
        <strain evidence="2">MUSC 149</strain>
    </source>
</reference>
<evidence type="ECO:0000313" key="2">
    <source>
        <dbReference type="EMBL" id="OIJ66489.1"/>
    </source>
</evidence>
<comment type="caution">
    <text evidence="2">The sequence shown here is derived from an EMBL/GenBank/DDBJ whole genome shotgun (WGS) entry which is preliminary data.</text>
</comment>
<dbReference type="EMBL" id="LAVA02000039">
    <property type="protein sequence ID" value="OIJ66489.1"/>
    <property type="molecule type" value="Genomic_DNA"/>
</dbReference>
<evidence type="ECO:0000256" key="1">
    <source>
        <dbReference type="SAM" id="MobiDB-lite"/>
    </source>
</evidence>
<evidence type="ECO:0000313" key="3">
    <source>
        <dbReference type="Proteomes" id="UP000034196"/>
    </source>
</evidence>
<organism evidence="2 3">
    <name type="scientific">Streptomyces mangrovisoli</name>
    <dbReference type="NCBI Taxonomy" id="1428628"/>
    <lineage>
        <taxon>Bacteria</taxon>
        <taxon>Bacillati</taxon>
        <taxon>Actinomycetota</taxon>
        <taxon>Actinomycetes</taxon>
        <taxon>Kitasatosporales</taxon>
        <taxon>Streptomycetaceae</taxon>
        <taxon>Streptomyces</taxon>
    </lineage>
</organism>
<dbReference type="AlphaFoldDB" id="A0A1J4NVG3"/>
<dbReference type="STRING" id="1428628.WN71_018465"/>
<protein>
    <submittedName>
        <fullName evidence="2">Uncharacterized protein</fullName>
    </submittedName>
</protein>
<feature type="compositionally biased region" description="Polar residues" evidence="1">
    <location>
        <begin position="177"/>
        <end position="187"/>
    </location>
</feature>
<accession>A0A1J4NVG3</accession>
<gene>
    <name evidence="2" type="ORF">WN71_018465</name>
</gene>
<feature type="region of interest" description="Disordered" evidence="1">
    <location>
        <begin position="162"/>
        <end position="187"/>
    </location>
</feature>